<feature type="compositionally biased region" description="Acidic residues" evidence="1">
    <location>
        <begin position="1019"/>
        <end position="1031"/>
    </location>
</feature>
<dbReference type="Gene3D" id="2.60.40.3440">
    <property type="match status" value="2"/>
</dbReference>
<dbReference type="RefSeq" id="WP_349431571.1">
    <property type="nucleotide sequence ID" value="NZ_CP157743.1"/>
</dbReference>
<evidence type="ECO:0000256" key="1">
    <source>
        <dbReference type="SAM" id="MobiDB-lite"/>
    </source>
</evidence>
<dbReference type="Proteomes" id="UP001225378">
    <property type="component" value="Chromosome"/>
</dbReference>
<dbReference type="InterPro" id="IPR025592">
    <property type="entry name" value="DUF4347"/>
</dbReference>
<evidence type="ECO:0000259" key="2">
    <source>
        <dbReference type="Pfam" id="PF14252"/>
    </source>
</evidence>
<accession>A0AAU7NTH4</accession>
<dbReference type="Pfam" id="PF14252">
    <property type="entry name" value="DUF4347"/>
    <property type="match status" value="1"/>
</dbReference>
<evidence type="ECO:0000313" key="4">
    <source>
        <dbReference type="EMBL" id="XBS20287.1"/>
    </source>
</evidence>
<dbReference type="AlphaFoldDB" id="A0AAU7NTH4"/>
<organism evidence="4 5">
    <name type="scientific">Methylomarinum roseum</name>
    <dbReference type="NCBI Taxonomy" id="3067653"/>
    <lineage>
        <taxon>Bacteria</taxon>
        <taxon>Pseudomonadati</taxon>
        <taxon>Pseudomonadota</taxon>
        <taxon>Gammaproteobacteria</taxon>
        <taxon>Methylococcales</taxon>
        <taxon>Methylococcaceae</taxon>
        <taxon>Methylomarinum</taxon>
    </lineage>
</organism>
<feature type="domain" description="GEVED" evidence="3">
    <location>
        <begin position="313"/>
        <end position="388"/>
    </location>
</feature>
<evidence type="ECO:0000313" key="5">
    <source>
        <dbReference type="Proteomes" id="UP001225378"/>
    </source>
</evidence>
<sequence>MTQRLQGNAYSEPILEELEARQLFSGGGADGLLTDAAIIEPVILQEVDNVIIDSDGNTADVVESVTALPRELVFIDADVENYQQLLNDIVGQDGVERNLEVILLDNQRNGIEQISEALASYSELDAVHLISHGDDGTVDIGNSRLDLQALNQNLAEIAAWGEAFSTDGDFLIYGCNLAQTEAGKSLLNDLSQLTDTDVAASEDLTGHASLGGDWELEFSTGQIDTDIAVSASGQQDWQALLATYPSSYGLLSPLEWITNVSFAGIDNASGPEGLLSIGAYGDYTDQFANVEVGKTYTLSVTIQPNTLLANEFVNAWIDWNQDGDFTDAGEAYSVAAGVNTSGPHSIDITAPDTALSGATRLRVSLNNGGSPASDGIDLLGEVEDYSVTINNAPQAADSTVTTDEDTTYVFNAADFNFSDIDGDSLASVQITSLETAGSLQLSGVDVALNQVIGLADIDAANLTYMPAADANGSAYASFGFTVNDGIANSIASYTMTIDVSAVNDAPTGAVTIGGVAEENQTLTAANTLSDADGLSGPIGYQWLRDGVAISGATANSYTLGDADVGSQISVQAAYTDDQGSAESVTSAAVGPVGNVNDAPIAVSDAYVGDEDEVISGNVLDNDSDIDGDVLNALQVIAPANGSLVLNADGSFIYSPHADFNGIDSFSYQAYDGSVASNPVMVDITINPVNDAPLASDMTISASDTSVYSGSLPSASDAESDSVYYALAADASNGSVVVNANGGFSYTPMSGFLGTDSFSYTVNDGGGGSSYTVTVNVIDGFSETLATSSAEAMLITDDIFFSGLMMQQNIAVADSDDSLLRVDKASSFTATETAGIEAHVIDHSNLNQQGVGGIVNPKDAAIKQGFLGKALSSSTDQNGGIGSANAEQSGFLLERRFGDDGQFIKSESVYDRWLREQTRQLIELDLRETAASESDIDIGSEALWRNIELMRAQMEASEQLDGDDFEIEFVFGASVSLTAGFVSWLLRGGALLSSLLSSLSLFKRFDPLAVVFRDSTDKEENNEDPASQDEVESMFSVRQ</sequence>
<name>A0AAU7NTH4_9GAMM</name>
<keyword evidence="5" id="KW-1185">Reference proteome</keyword>
<dbReference type="InterPro" id="IPR045474">
    <property type="entry name" value="GEVED"/>
</dbReference>
<proteinExistence type="predicted"/>
<feature type="domain" description="DUF4347" evidence="2">
    <location>
        <begin position="72"/>
        <end position="241"/>
    </location>
</feature>
<dbReference type="Gene3D" id="2.60.40.2700">
    <property type="match status" value="1"/>
</dbReference>
<protein>
    <submittedName>
        <fullName evidence="4">DUF4347 domain-containing protein</fullName>
    </submittedName>
</protein>
<dbReference type="KEGG" id="mech:Q9L42_018350"/>
<evidence type="ECO:0000259" key="3">
    <source>
        <dbReference type="Pfam" id="PF20009"/>
    </source>
</evidence>
<gene>
    <name evidence="4" type="ORF">Q9L42_018350</name>
</gene>
<reference evidence="4 5" key="1">
    <citation type="journal article" date="2024" name="Microbiology">
        <title>Methylomarinum rosea sp. nov., a novel halophilic methanotrophic bacterium from the hypersaline Lake Elton.</title>
        <authorList>
            <person name="Suleimanov R.Z."/>
            <person name="Oshkin I.Y."/>
            <person name="Danilova O.V."/>
            <person name="Suzina N.E."/>
            <person name="Dedysh S.N."/>
        </authorList>
    </citation>
    <scope>NUCLEOTIDE SEQUENCE [LARGE SCALE GENOMIC DNA]</scope>
    <source>
        <strain evidence="4 5">Ch1-1</strain>
    </source>
</reference>
<dbReference type="EMBL" id="CP157743">
    <property type="protein sequence ID" value="XBS20287.1"/>
    <property type="molecule type" value="Genomic_DNA"/>
</dbReference>
<dbReference type="Pfam" id="PF20009">
    <property type="entry name" value="GEVED"/>
    <property type="match status" value="1"/>
</dbReference>
<dbReference type="NCBIfam" id="NF012211">
    <property type="entry name" value="tand_rpt_95"/>
    <property type="match status" value="2"/>
</dbReference>
<dbReference type="Pfam" id="PF17963">
    <property type="entry name" value="Big_9"/>
    <property type="match status" value="3"/>
</dbReference>
<feature type="region of interest" description="Disordered" evidence="1">
    <location>
        <begin position="1015"/>
        <end position="1038"/>
    </location>
</feature>